<dbReference type="RefSeq" id="WP_132223731.1">
    <property type="nucleotide sequence ID" value="NZ_JADPGE010000012.1"/>
</dbReference>
<accession>A0A4R3TNR5</accession>
<dbReference type="AlphaFoldDB" id="A0A4R3TNR5"/>
<gene>
    <name evidence="1" type="ORF">EDD61_10241</name>
</gene>
<keyword evidence="2" id="KW-1185">Reference proteome</keyword>
<dbReference type="EMBL" id="SMBP01000002">
    <property type="protein sequence ID" value="TCU63041.1"/>
    <property type="molecule type" value="Genomic_DNA"/>
</dbReference>
<comment type="caution">
    <text evidence="1">The sequence shown here is derived from an EMBL/GenBank/DDBJ whole genome shotgun (WGS) entry which is preliminary data.</text>
</comment>
<reference evidence="1 2" key="1">
    <citation type="submission" date="2019-03" db="EMBL/GenBank/DDBJ databases">
        <title>Genomic Encyclopedia of Type Strains, Phase IV (KMG-IV): sequencing the most valuable type-strain genomes for metagenomic binning, comparative biology and taxonomic classification.</title>
        <authorList>
            <person name="Goeker M."/>
        </authorList>
    </citation>
    <scope>NUCLEOTIDE SEQUENCE [LARGE SCALE GENOMIC DNA]</scope>
    <source>
        <strain evidence="1 2">DSM 29481</strain>
    </source>
</reference>
<sequence length="372" mass="43971">MRDIQTLCESTKLFWKQTSGKPLSFPPYDETERKHNEAKLQEQLSHMTEDVQEIKALLPAFVDISWMSKQDQQQFETCTQKFIEDAKAFDENLHAEEVFQALRNMWIIWMLEVAFQKPIQYHQAMFGYSMLYPYSDNVLDDTLMDKEEKKAFNHWFMRRLHHHTEAFAHPYANKMHQLVEKIEHQYAPSSYQDVYQSLYLIQEGQQQSLRQQQTIPEKDVLEISIWKGGTSVLADGYLIDGHLSDVQQEFCMLFGFTLQVADDLQDVVEDDQHHHHTLATICNKVERKALLEKLWVFLEKVVFTHIQDEQVCRFIIKNCREMMLLSVLQTATYFPTSFVEEIKAAMPLSYECIKELKNKVLMKIKEKQVERG</sequence>
<proteinExistence type="predicted"/>
<dbReference type="Proteomes" id="UP000295773">
    <property type="component" value="Unassembled WGS sequence"/>
</dbReference>
<protein>
    <submittedName>
        <fullName evidence="1">Uncharacterized protein</fullName>
    </submittedName>
</protein>
<evidence type="ECO:0000313" key="1">
    <source>
        <dbReference type="EMBL" id="TCU63041.1"/>
    </source>
</evidence>
<evidence type="ECO:0000313" key="2">
    <source>
        <dbReference type="Proteomes" id="UP000295773"/>
    </source>
</evidence>
<name>A0A4R3TNR5_9FIRM</name>
<organism evidence="1 2">
    <name type="scientific">Longicatena caecimuris</name>
    <dbReference type="NCBI Taxonomy" id="1796635"/>
    <lineage>
        <taxon>Bacteria</taxon>
        <taxon>Bacillati</taxon>
        <taxon>Bacillota</taxon>
        <taxon>Erysipelotrichia</taxon>
        <taxon>Erysipelotrichales</taxon>
        <taxon>Erysipelotrichaceae</taxon>
        <taxon>Longicatena</taxon>
    </lineage>
</organism>